<feature type="region of interest" description="Disordered" evidence="1">
    <location>
        <begin position="78"/>
        <end position="98"/>
    </location>
</feature>
<reference evidence="3" key="1">
    <citation type="journal article" date="2014" name="Int. J. Syst. Evol. Microbiol.">
        <title>Complete genome sequence of Corynebacterium casei LMG S-19264T (=DSM 44701T), isolated from a smear-ripened cheese.</title>
        <authorList>
            <consortium name="US DOE Joint Genome Institute (JGI-PGF)"/>
            <person name="Walter F."/>
            <person name="Albersmeier A."/>
            <person name="Kalinowski J."/>
            <person name="Ruckert C."/>
        </authorList>
    </citation>
    <scope>NUCLEOTIDE SEQUENCE</scope>
    <source>
        <strain evidence="3">JCM 4784</strain>
    </source>
</reference>
<evidence type="ECO:0000313" key="3">
    <source>
        <dbReference type="EMBL" id="GHE46441.1"/>
    </source>
</evidence>
<accession>A0A918ZD43</accession>
<keyword evidence="4" id="KW-1185">Reference proteome</keyword>
<keyword evidence="2" id="KW-1133">Transmembrane helix</keyword>
<reference evidence="3" key="2">
    <citation type="submission" date="2020-09" db="EMBL/GenBank/DDBJ databases">
        <authorList>
            <person name="Sun Q."/>
            <person name="Ohkuma M."/>
        </authorList>
    </citation>
    <scope>NUCLEOTIDE SEQUENCE</scope>
    <source>
        <strain evidence="3">JCM 4784</strain>
    </source>
</reference>
<evidence type="ECO:0000313" key="4">
    <source>
        <dbReference type="Proteomes" id="UP000608024"/>
    </source>
</evidence>
<protein>
    <submittedName>
        <fullName evidence="3">Uncharacterized protein</fullName>
    </submittedName>
</protein>
<comment type="caution">
    <text evidence="3">The sequence shown here is derived from an EMBL/GenBank/DDBJ whole genome shotgun (WGS) entry which is preliminary data.</text>
</comment>
<evidence type="ECO:0000256" key="1">
    <source>
        <dbReference type="SAM" id="MobiDB-lite"/>
    </source>
</evidence>
<feature type="region of interest" description="Disordered" evidence="1">
    <location>
        <begin position="174"/>
        <end position="223"/>
    </location>
</feature>
<feature type="transmembrane region" description="Helical" evidence="2">
    <location>
        <begin position="148"/>
        <end position="169"/>
    </location>
</feature>
<keyword evidence="2" id="KW-0472">Membrane</keyword>
<feature type="region of interest" description="Disordered" evidence="1">
    <location>
        <begin position="1"/>
        <end position="41"/>
    </location>
</feature>
<dbReference type="AlphaFoldDB" id="A0A918ZD43"/>
<sequence>MRLPKSTLQVYAGGVPEDVGGTPFTDGGEPDDDRDHGGADDAFASVVFDEDFVRAAEIHEPTAVERLLAAAQERAEAEARRARARRPGPDAGDTPDDDFDDYAYDGYGPDGALFARDGAFDDLDDAELLEDGRGRYGRRGKIRWHRPVAWMLALLMGVGMVAFAFAAVYRGASNGRSDRIPPPATTEVEQTTGADGPGTGEAGGPSASAEFGRPAVPAEPRTP</sequence>
<gene>
    <name evidence="3" type="ORF">GCM10018785_15130</name>
</gene>
<dbReference type="Proteomes" id="UP000608024">
    <property type="component" value="Unassembled WGS sequence"/>
</dbReference>
<keyword evidence="2" id="KW-0812">Transmembrane</keyword>
<proteinExistence type="predicted"/>
<evidence type="ECO:0000256" key="2">
    <source>
        <dbReference type="SAM" id="Phobius"/>
    </source>
</evidence>
<name>A0A918ZD43_9ACTN</name>
<organism evidence="3 4">
    <name type="scientific">Streptomyces longispororuber</name>
    <dbReference type="NCBI Taxonomy" id="68230"/>
    <lineage>
        <taxon>Bacteria</taxon>
        <taxon>Bacillati</taxon>
        <taxon>Actinomycetota</taxon>
        <taxon>Actinomycetes</taxon>
        <taxon>Kitasatosporales</taxon>
        <taxon>Streptomycetaceae</taxon>
        <taxon>Streptomyces</taxon>
    </lineage>
</organism>
<dbReference type="EMBL" id="BNBT01000014">
    <property type="protein sequence ID" value="GHE46441.1"/>
    <property type="molecule type" value="Genomic_DNA"/>
</dbReference>